<evidence type="ECO:0000313" key="6">
    <source>
        <dbReference type="Proteomes" id="UP000293142"/>
    </source>
</evidence>
<accession>A0A4V2J488</accession>
<evidence type="ECO:0000256" key="2">
    <source>
        <dbReference type="ARBA" id="ARBA00023125"/>
    </source>
</evidence>
<dbReference type="SUPFAM" id="SSF51182">
    <property type="entry name" value="RmlC-like cupins"/>
    <property type="match status" value="1"/>
</dbReference>
<dbReference type="InterPro" id="IPR011051">
    <property type="entry name" value="RmlC_Cupin_sf"/>
</dbReference>
<name>A0A4V2J488_9BACL</name>
<dbReference type="InterPro" id="IPR018062">
    <property type="entry name" value="HTH_AraC-typ_CS"/>
</dbReference>
<evidence type="ECO:0000256" key="1">
    <source>
        <dbReference type="ARBA" id="ARBA00023015"/>
    </source>
</evidence>
<reference evidence="5 6" key="1">
    <citation type="submission" date="2019-02" db="EMBL/GenBank/DDBJ databases">
        <title>Paenibacillus sp. nov., isolated from surface-sterilized tissue of Thalictrum simplex L.</title>
        <authorList>
            <person name="Tuo L."/>
        </authorList>
    </citation>
    <scope>NUCLEOTIDE SEQUENCE [LARGE SCALE GENOMIC DNA]</scope>
    <source>
        <strain evidence="5 6">N2SHLJ1</strain>
    </source>
</reference>
<dbReference type="PRINTS" id="PR00032">
    <property type="entry name" value="HTHARAC"/>
</dbReference>
<protein>
    <submittedName>
        <fullName evidence="5">AraC family transcriptional regulator</fullName>
    </submittedName>
</protein>
<dbReference type="InterPro" id="IPR009057">
    <property type="entry name" value="Homeodomain-like_sf"/>
</dbReference>
<dbReference type="PANTHER" id="PTHR43280:SF28">
    <property type="entry name" value="HTH-TYPE TRANSCRIPTIONAL ACTIVATOR RHAS"/>
    <property type="match status" value="1"/>
</dbReference>
<dbReference type="GO" id="GO:0003700">
    <property type="term" value="F:DNA-binding transcription factor activity"/>
    <property type="evidence" value="ECO:0007669"/>
    <property type="project" value="InterPro"/>
</dbReference>
<dbReference type="PANTHER" id="PTHR43280">
    <property type="entry name" value="ARAC-FAMILY TRANSCRIPTIONAL REGULATOR"/>
    <property type="match status" value="1"/>
</dbReference>
<dbReference type="Gene3D" id="2.60.120.10">
    <property type="entry name" value="Jelly Rolls"/>
    <property type="match status" value="1"/>
</dbReference>
<organism evidence="5 6">
    <name type="scientific">Paenibacillus thalictri</name>
    <dbReference type="NCBI Taxonomy" id="2527873"/>
    <lineage>
        <taxon>Bacteria</taxon>
        <taxon>Bacillati</taxon>
        <taxon>Bacillota</taxon>
        <taxon>Bacilli</taxon>
        <taxon>Bacillales</taxon>
        <taxon>Paenibacillaceae</taxon>
        <taxon>Paenibacillus</taxon>
    </lineage>
</organism>
<comment type="caution">
    <text evidence="5">The sequence shown here is derived from an EMBL/GenBank/DDBJ whole genome shotgun (WGS) entry which is preliminary data.</text>
</comment>
<feature type="domain" description="HTH araC/xylS-type" evidence="4">
    <location>
        <begin position="193"/>
        <end position="291"/>
    </location>
</feature>
<dbReference type="RefSeq" id="WP_131013907.1">
    <property type="nucleotide sequence ID" value="NZ_SIRE01000009.1"/>
</dbReference>
<dbReference type="GO" id="GO:0043565">
    <property type="term" value="F:sequence-specific DNA binding"/>
    <property type="evidence" value="ECO:0007669"/>
    <property type="project" value="InterPro"/>
</dbReference>
<dbReference type="Gene3D" id="1.10.10.60">
    <property type="entry name" value="Homeodomain-like"/>
    <property type="match status" value="2"/>
</dbReference>
<sequence>MNTSQFAAGRDFLNETVQHCTTGSLSFHVHYWGWQHAHYSNKVHRHSYYEVCFVLTGEGEYQDDETVYTLRPGSMFVSRPGIWHQIRSDTGLGLMYVAYELDKDGCSEAYDRQYGERLDDQSVYIESGLDQWAALYWLGYYSQAATRPYGDDEIKRMGGILLSGLLHPFIEHEQPASRNPSKRTSETHSAIVRLSKQYIRDNLSRPLRAEDVARYMNVSARQLSRLFQMEGGDTFVSYVRKERLRFAEMLLKTTLHSLKEIAEDAGFGSVHYFTSVFTEQLGVPPGEYRKRHMADIEQREKI</sequence>
<keyword evidence="1" id="KW-0805">Transcription regulation</keyword>
<dbReference type="InterPro" id="IPR020449">
    <property type="entry name" value="Tscrpt_reg_AraC-type_HTH"/>
</dbReference>
<dbReference type="CDD" id="cd02208">
    <property type="entry name" value="cupin_RmlC-like"/>
    <property type="match status" value="1"/>
</dbReference>
<keyword evidence="3" id="KW-0804">Transcription</keyword>
<dbReference type="Proteomes" id="UP000293142">
    <property type="component" value="Unassembled WGS sequence"/>
</dbReference>
<dbReference type="SUPFAM" id="SSF46689">
    <property type="entry name" value="Homeodomain-like"/>
    <property type="match status" value="2"/>
</dbReference>
<dbReference type="InterPro" id="IPR013096">
    <property type="entry name" value="Cupin_2"/>
</dbReference>
<evidence type="ECO:0000259" key="4">
    <source>
        <dbReference type="PROSITE" id="PS01124"/>
    </source>
</evidence>
<gene>
    <name evidence="5" type="ORF">EYB31_13685</name>
</gene>
<dbReference type="InterPro" id="IPR014710">
    <property type="entry name" value="RmlC-like_jellyroll"/>
</dbReference>
<dbReference type="EMBL" id="SIRE01000009">
    <property type="protein sequence ID" value="TBL78551.1"/>
    <property type="molecule type" value="Genomic_DNA"/>
</dbReference>
<dbReference type="PROSITE" id="PS00041">
    <property type="entry name" value="HTH_ARAC_FAMILY_1"/>
    <property type="match status" value="1"/>
</dbReference>
<dbReference type="OrthoDB" id="149040at2"/>
<dbReference type="Pfam" id="PF07883">
    <property type="entry name" value="Cupin_2"/>
    <property type="match status" value="1"/>
</dbReference>
<keyword evidence="2" id="KW-0238">DNA-binding</keyword>
<proteinExistence type="predicted"/>
<dbReference type="InterPro" id="IPR018060">
    <property type="entry name" value="HTH_AraC"/>
</dbReference>
<dbReference type="SMART" id="SM00342">
    <property type="entry name" value="HTH_ARAC"/>
    <property type="match status" value="1"/>
</dbReference>
<keyword evidence="6" id="KW-1185">Reference proteome</keyword>
<evidence type="ECO:0000256" key="3">
    <source>
        <dbReference type="ARBA" id="ARBA00023163"/>
    </source>
</evidence>
<evidence type="ECO:0000313" key="5">
    <source>
        <dbReference type="EMBL" id="TBL78551.1"/>
    </source>
</evidence>
<dbReference type="PROSITE" id="PS01124">
    <property type="entry name" value="HTH_ARAC_FAMILY_2"/>
    <property type="match status" value="1"/>
</dbReference>
<dbReference type="Pfam" id="PF12833">
    <property type="entry name" value="HTH_18"/>
    <property type="match status" value="1"/>
</dbReference>
<dbReference type="AlphaFoldDB" id="A0A4V2J488"/>